<dbReference type="PANTHER" id="PTHR11757:SF19">
    <property type="entry name" value="PROLYL ENDOPEPTIDASE-LIKE"/>
    <property type="match status" value="1"/>
</dbReference>
<protein>
    <submittedName>
        <fullName evidence="2">Uncharacterized protein</fullName>
    </submittedName>
</protein>
<organism evidence="2 3">
    <name type="scientific">Dillenia turbinata</name>
    <dbReference type="NCBI Taxonomy" id="194707"/>
    <lineage>
        <taxon>Eukaryota</taxon>
        <taxon>Viridiplantae</taxon>
        <taxon>Streptophyta</taxon>
        <taxon>Embryophyta</taxon>
        <taxon>Tracheophyta</taxon>
        <taxon>Spermatophyta</taxon>
        <taxon>Magnoliopsida</taxon>
        <taxon>eudicotyledons</taxon>
        <taxon>Gunneridae</taxon>
        <taxon>Pentapetalae</taxon>
        <taxon>Dilleniales</taxon>
        <taxon>Dilleniaceae</taxon>
        <taxon>Dillenia</taxon>
    </lineage>
</organism>
<dbReference type="InterPro" id="IPR051543">
    <property type="entry name" value="Serine_Peptidase_S9A"/>
</dbReference>
<dbReference type="Gene3D" id="2.130.10.120">
    <property type="entry name" value="Prolyl oligopeptidase, N-terminal domain"/>
    <property type="match status" value="1"/>
</dbReference>
<keyword evidence="3" id="KW-1185">Reference proteome</keyword>
<evidence type="ECO:0000313" key="3">
    <source>
        <dbReference type="Proteomes" id="UP001370490"/>
    </source>
</evidence>
<sequence length="326" mass="36951">MYDKDNDYFKLSVRDLNSGSLLDKPQTDRVSNISMGQGMFCSMFGSTEEDVLLLEEVDHNVFVNIIQTKDFQFVTVFLINATDHFAGLKLVWECEALAHCIVEHHRGYAAKEGLPVDNHYLFCCPVEVSSSPGRWENVFVGDQDLIIEVVDFSETHLVPILRKVESKKFVQLLYHSNMQGAVCLRELKPIYLRLPKYVSQISPGPKYDYHCSTMRFTISSLVFLVTSKLGGDGQSNISTELCLMHWLILNCRTASGKSLSSKICSMKELEFSMELLLLQAALIDQTSWNDLSKFYACEYDDVLSYDEASVPLTFGDETLGYSMVLM</sequence>
<evidence type="ECO:0000256" key="1">
    <source>
        <dbReference type="ARBA" id="ARBA00005228"/>
    </source>
</evidence>
<accession>A0AAN8ZB99</accession>
<dbReference type="Proteomes" id="UP001370490">
    <property type="component" value="Unassembled WGS sequence"/>
</dbReference>
<proteinExistence type="inferred from homology"/>
<name>A0AAN8ZB99_9MAGN</name>
<comment type="similarity">
    <text evidence="1">Belongs to the peptidase S9A family.</text>
</comment>
<dbReference type="AlphaFoldDB" id="A0AAN8ZB99"/>
<feature type="non-terminal residue" evidence="2">
    <location>
        <position position="326"/>
    </location>
</feature>
<comment type="caution">
    <text evidence="2">The sequence shown here is derived from an EMBL/GenBank/DDBJ whole genome shotgun (WGS) entry which is preliminary data.</text>
</comment>
<dbReference type="PANTHER" id="PTHR11757">
    <property type="entry name" value="PROTEASE FAMILY S9A OLIGOPEPTIDASE"/>
    <property type="match status" value="1"/>
</dbReference>
<evidence type="ECO:0000313" key="2">
    <source>
        <dbReference type="EMBL" id="KAK6931502.1"/>
    </source>
</evidence>
<dbReference type="EMBL" id="JBAMMX010000011">
    <property type="protein sequence ID" value="KAK6931502.1"/>
    <property type="molecule type" value="Genomic_DNA"/>
</dbReference>
<reference evidence="2 3" key="1">
    <citation type="submission" date="2023-12" db="EMBL/GenBank/DDBJ databases">
        <title>A high-quality genome assembly for Dillenia turbinata (Dilleniales).</title>
        <authorList>
            <person name="Chanderbali A."/>
        </authorList>
    </citation>
    <scope>NUCLEOTIDE SEQUENCE [LARGE SCALE GENOMIC DNA]</scope>
    <source>
        <strain evidence="2">LSX21</strain>
        <tissue evidence="2">Leaf</tissue>
    </source>
</reference>
<gene>
    <name evidence="2" type="ORF">RJ641_003295</name>
</gene>